<accession>A0A3M0CHC3</accession>
<protein>
    <submittedName>
        <fullName evidence="2">Uncharacterized protein</fullName>
    </submittedName>
</protein>
<reference evidence="2" key="3">
    <citation type="submission" date="2018-10" db="EMBL/GenBank/DDBJ databases">
        <authorList>
            <person name="Whitman W."/>
            <person name="Huntemann M."/>
            <person name="Clum A."/>
            <person name="Pillay M."/>
            <person name="Palaniappan K."/>
            <person name="Varghese N."/>
            <person name="Mikhailova N."/>
            <person name="Stamatis D."/>
            <person name="Reddy T."/>
            <person name="Daum C."/>
            <person name="Shapiro N."/>
            <person name="Ivanova N."/>
            <person name="Kyrpides N."/>
            <person name="Woyke T."/>
        </authorList>
    </citation>
    <scope>NUCLEOTIDE SEQUENCE</scope>
    <source>
        <strain evidence="2">CGMCC 1.10124</strain>
    </source>
</reference>
<evidence type="ECO:0000313" key="2">
    <source>
        <dbReference type="EMBL" id="RMB08217.1"/>
    </source>
</evidence>
<keyword evidence="4" id="KW-1185">Reference proteome</keyword>
<dbReference type="EMBL" id="CP034145">
    <property type="protein sequence ID" value="AZH24143.1"/>
    <property type="molecule type" value="Genomic_DNA"/>
</dbReference>
<dbReference type="GeneID" id="38469936"/>
<evidence type="ECO:0000313" key="3">
    <source>
        <dbReference type="Proteomes" id="UP000277326"/>
    </source>
</evidence>
<sequence length="65" mass="7092">MNRRATLGMSFAELVMVRIGHAVGLLCLLFILPILPFIAVAAAVSALVRPDAETPEPTYRPDWAE</sequence>
<evidence type="ECO:0000313" key="4">
    <source>
        <dbReference type="Proteomes" id="UP000282007"/>
    </source>
</evidence>
<proteinExistence type="predicted"/>
<reference evidence="2 3" key="1">
    <citation type="journal article" date="2015" name="Stand. Genomic Sci.">
        <title>Genomic Encyclopedia of Bacterial and Archaeal Type Strains, Phase III: the genomes of soil and plant-associated and newly described type strains.</title>
        <authorList>
            <person name="Whitman W.B."/>
            <person name="Woyke T."/>
            <person name="Klenk H.P."/>
            <person name="Zhou Y."/>
            <person name="Lilburn T.G."/>
            <person name="Beck B.J."/>
            <person name="De Vos P."/>
            <person name="Vandamme P."/>
            <person name="Eisen J.A."/>
            <person name="Garrity G."/>
            <person name="Hugenholtz P."/>
            <person name="Kyrpides N.C."/>
        </authorList>
    </citation>
    <scope>NUCLEOTIDE SEQUENCE [LARGE SCALE GENOMIC DNA]</scope>
    <source>
        <strain evidence="2 3">CGMCC 1.10124</strain>
    </source>
</reference>
<dbReference type="RefSeq" id="WP_124896993.1">
    <property type="nucleotide sequence ID" value="NZ_CP034145.1"/>
</dbReference>
<reference evidence="1 4" key="2">
    <citation type="submission" date="2018-07" db="EMBL/GenBank/DDBJ databases">
        <title>Genome sequences of Haloplanus aerogenes JCM 16430T.</title>
        <authorList>
            <person name="Kim Y.B."/>
            <person name="Roh S.W."/>
        </authorList>
    </citation>
    <scope>NUCLEOTIDE SEQUENCE [LARGE SCALE GENOMIC DNA]</scope>
    <source>
        <strain evidence="1 4">JCM 16430</strain>
    </source>
</reference>
<dbReference type="Proteomes" id="UP000282007">
    <property type="component" value="Chromosome"/>
</dbReference>
<organism evidence="2 3">
    <name type="scientific">Haloplanus aerogenes</name>
    <dbReference type="NCBI Taxonomy" id="660522"/>
    <lineage>
        <taxon>Archaea</taxon>
        <taxon>Methanobacteriati</taxon>
        <taxon>Methanobacteriota</taxon>
        <taxon>Stenosarchaea group</taxon>
        <taxon>Halobacteria</taxon>
        <taxon>Halobacteriales</taxon>
        <taxon>Haloferacaceae</taxon>
        <taxon>Haloplanus</taxon>
    </lineage>
</organism>
<name>A0A3M0CHC3_9EURY</name>
<dbReference type="EMBL" id="REFS01000013">
    <property type="protein sequence ID" value="RMB08217.1"/>
    <property type="molecule type" value="Genomic_DNA"/>
</dbReference>
<evidence type="ECO:0000313" key="1">
    <source>
        <dbReference type="EMBL" id="AZH24143.1"/>
    </source>
</evidence>
<gene>
    <name evidence="2" type="ORF">ATH50_3684</name>
    <name evidence="1" type="ORF">DU502_01580</name>
</gene>
<dbReference type="Proteomes" id="UP000277326">
    <property type="component" value="Unassembled WGS sequence"/>
</dbReference>
<dbReference type="AlphaFoldDB" id="A0A3M0CHC3"/>
<dbReference type="KEGG" id="haer:DU502_01580"/>